<dbReference type="Proteomes" id="UP000324222">
    <property type="component" value="Unassembled WGS sequence"/>
</dbReference>
<evidence type="ECO:0000313" key="1">
    <source>
        <dbReference type="EMBL" id="MPC53429.1"/>
    </source>
</evidence>
<reference evidence="1 2" key="1">
    <citation type="submission" date="2019-05" db="EMBL/GenBank/DDBJ databases">
        <title>Another draft genome of Portunus trituberculatus and its Hox gene families provides insights of decapod evolution.</title>
        <authorList>
            <person name="Jeong J.-H."/>
            <person name="Song I."/>
            <person name="Kim S."/>
            <person name="Choi T."/>
            <person name="Kim D."/>
            <person name="Ryu S."/>
            <person name="Kim W."/>
        </authorList>
    </citation>
    <scope>NUCLEOTIDE SEQUENCE [LARGE SCALE GENOMIC DNA]</scope>
    <source>
        <tissue evidence="1">Muscle</tissue>
    </source>
</reference>
<dbReference type="EMBL" id="VSRR010011617">
    <property type="protein sequence ID" value="MPC53429.1"/>
    <property type="molecule type" value="Genomic_DNA"/>
</dbReference>
<evidence type="ECO:0000313" key="2">
    <source>
        <dbReference type="Proteomes" id="UP000324222"/>
    </source>
</evidence>
<comment type="caution">
    <text evidence="1">The sequence shown here is derived from an EMBL/GenBank/DDBJ whole genome shotgun (WGS) entry which is preliminary data.</text>
</comment>
<keyword evidence="2" id="KW-1185">Reference proteome</keyword>
<proteinExistence type="predicted"/>
<sequence length="108" mass="11970">MPSGLCFIYSPCHLQSCFFSNLLSCFSRVYQPPVSIGEGPLSALTTPVSSVSLVRRYSHRQKLVYQLSVTKCLPLSSRSRIRCTTTCSNVLSLKEQASSGEEKLESFL</sequence>
<dbReference type="AlphaFoldDB" id="A0A5B7G752"/>
<protein>
    <submittedName>
        <fullName evidence="1">Uncharacterized protein</fullName>
    </submittedName>
</protein>
<name>A0A5B7G752_PORTR</name>
<accession>A0A5B7G752</accession>
<organism evidence="1 2">
    <name type="scientific">Portunus trituberculatus</name>
    <name type="common">Swimming crab</name>
    <name type="synonym">Neptunus trituberculatus</name>
    <dbReference type="NCBI Taxonomy" id="210409"/>
    <lineage>
        <taxon>Eukaryota</taxon>
        <taxon>Metazoa</taxon>
        <taxon>Ecdysozoa</taxon>
        <taxon>Arthropoda</taxon>
        <taxon>Crustacea</taxon>
        <taxon>Multicrustacea</taxon>
        <taxon>Malacostraca</taxon>
        <taxon>Eumalacostraca</taxon>
        <taxon>Eucarida</taxon>
        <taxon>Decapoda</taxon>
        <taxon>Pleocyemata</taxon>
        <taxon>Brachyura</taxon>
        <taxon>Eubrachyura</taxon>
        <taxon>Portunoidea</taxon>
        <taxon>Portunidae</taxon>
        <taxon>Portuninae</taxon>
        <taxon>Portunus</taxon>
    </lineage>
</organism>
<gene>
    <name evidence="1" type="ORF">E2C01_047319</name>
</gene>